<dbReference type="InterPro" id="IPR038099">
    <property type="entry name" value="BldD-like_C_sf"/>
</dbReference>
<name>A0A6J7EN58_9ZZZZ</name>
<dbReference type="Gene3D" id="1.10.260.40">
    <property type="entry name" value="lambda repressor-like DNA-binding domains"/>
    <property type="match status" value="1"/>
</dbReference>
<accession>A0A6J7EN58</accession>
<reference evidence="2" key="1">
    <citation type="submission" date="2020-05" db="EMBL/GenBank/DDBJ databases">
        <authorList>
            <person name="Chiriac C."/>
            <person name="Salcher M."/>
            <person name="Ghai R."/>
            <person name="Kavagutti S V."/>
        </authorList>
    </citation>
    <scope>NUCLEOTIDE SEQUENCE</scope>
</reference>
<dbReference type="Pfam" id="PF13560">
    <property type="entry name" value="HTH_31"/>
    <property type="match status" value="1"/>
</dbReference>
<dbReference type="PROSITE" id="PS50943">
    <property type="entry name" value="HTH_CROC1"/>
    <property type="match status" value="1"/>
</dbReference>
<dbReference type="CDD" id="cd16837">
    <property type="entry name" value="BldD_C_like"/>
    <property type="match status" value="1"/>
</dbReference>
<protein>
    <submittedName>
        <fullName evidence="2">Unannotated protein</fullName>
    </submittedName>
</protein>
<dbReference type="InterPro" id="IPR037664">
    <property type="entry name" value="BldD_C"/>
</dbReference>
<evidence type="ECO:0000313" key="2">
    <source>
        <dbReference type="EMBL" id="CAB4885012.1"/>
    </source>
</evidence>
<sequence>MLKMSSDKGQPMEEFDEELSAYSRKVGDRLRAIRRQKRLSLQDVEATSEFEFKASVLGAYERGERAISVPRLERLASFYAVPIDQLLPQDDVHGGGDSGVDLTRSKLAINVSKLSQLSGQPFETLQRFLRLIQVQRQDFNGKVITIREDDHRSIAAMLDVPVDLVPARLEALDLLFQPD</sequence>
<dbReference type="AlphaFoldDB" id="A0A6J7EN58"/>
<dbReference type="Pfam" id="PF21179">
    <property type="entry name" value="BldD-like_C"/>
    <property type="match status" value="1"/>
</dbReference>
<evidence type="ECO:0000259" key="1">
    <source>
        <dbReference type="PROSITE" id="PS50943"/>
    </source>
</evidence>
<gene>
    <name evidence="2" type="ORF">UFOPK3417_01792</name>
</gene>
<dbReference type="SMART" id="SM00530">
    <property type="entry name" value="HTH_XRE"/>
    <property type="match status" value="1"/>
</dbReference>
<feature type="domain" description="HTH cro/C1-type" evidence="1">
    <location>
        <begin position="30"/>
        <end position="86"/>
    </location>
</feature>
<proteinExistence type="predicted"/>
<dbReference type="GO" id="GO:0003677">
    <property type="term" value="F:DNA binding"/>
    <property type="evidence" value="ECO:0007669"/>
    <property type="project" value="InterPro"/>
</dbReference>
<dbReference type="SUPFAM" id="SSF47413">
    <property type="entry name" value="lambda repressor-like DNA-binding domains"/>
    <property type="match status" value="1"/>
</dbReference>
<dbReference type="InterPro" id="IPR001387">
    <property type="entry name" value="Cro/C1-type_HTH"/>
</dbReference>
<organism evidence="2">
    <name type="scientific">freshwater metagenome</name>
    <dbReference type="NCBI Taxonomy" id="449393"/>
    <lineage>
        <taxon>unclassified sequences</taxon>
        <taxon>metagenomes</taxon>
        <taxon>ecological metagenomes</taxon>
    </lineage>
</organism>
<dbReference type="CDD" id="cd00093">
    <property type="entry name" value="HTH_XRE"/>
    <property type="match status" value="1"/>
</dbReference>
<dbReference type="EMBL" id="CAFBLR010000226">
    <property type="protein sequence ID" value="CAB4885012.1"/>
    <property type="molecule type" value="Genomic_DNA"/>
</dbReference>
<dbReference type="GO" id="GO:0045892">
    <property type="term" value="P:negative regulation of DNA-templated transcription"/>
    <property type="evidence" value="ECO:0007669"/>
    <property type="project" value="InterPro"/>
</dbReference>
<dbReference type="InterPro" id="IPR010982">
    <property type="entry name" value="Lambda_DNA-bd_dom_sf"/>
</dbReference>
<dbReference type="Gene3D" id="1.10.10.1930">
    <property type="match status" value="1"/>
</dbReference>